<evidence type="ECO:0000313" key="5">
    <source>
        <dbReference type="Proteomes" id="UP000284403"/>
    </source>
</evidence>
<keyword evidence="2" id="KW-0812">Transmembrane</keyword>
<evidence type="ECO:0000256" key="2">
    <source>
        <dbReference type="SAM" id="Phobius"/>
    </source>
</evidence>
<feature type="transmembrane region" description="Helical" evidence="2">
    <location>
        <begin position="71"/>
        <end position="94"/>
    </location>
</feature>
<keyword evidence="2" id="KW-0472">Membrane</keyword>
<dbReference type="RefSeq" id="XP_029232663.1">
    <property type="nucleotide sequence ID" value="XM_029367263.1"/>
</dbReference>
<keyword evidence="3" id="KW-0732">Signal</keyword>
<sequence length="134" mass="14977">MPLTALLFTLTALLLQVGIVCPLVCDAAQFPWQTRPPGRPFSTGPIIYPPGTIHYVRQPAKKAPVPFFQRAWYVGFLLMALAVIVLYMLLYLAVRLRFRVAEQEAAKRSLAGINSDQEENPFSDHSSGEDKESE</sequence>
<name>A0A422QBW9_9TRYP</name>
<keyword evidence="2" id="KW-1133">Transmembrane helix</keyword>
<dbReference type="EMBL" id="MKKU01000006">
    <property type="protein sequence ID" value="RNF27457.1"/>
    <property type="molecule type" value="Genomic_DNA"/>
</dbReference>
<dbReference type="AlphaFoldDB" id="A0A422QBW9"/>
<reference evidence="4 5" key="1">
    <citation type="journal article" date="2018" name="BMC Genomics">
        <title>Genomic comparison of Trypanosoma conorhini and Trypanosoma rangeli to Trypanosoma cruzi strains of high and low virulence.</title>
        <authorList>
            <person name="Bradwell K.R."/>
            <person name="Koparde V.N."/>
            <person name="Matveyev A.V."/>
            <person name="Serrano M.G."/>
            <person name="Alves J.M."/>
            <person name="Parikh H."/>
            <person name="Huang B."/>
            <person name="Lee V."/>
            <person name="Espinosa-Alvarez O."/>
            <person name="Ortiz P.A."/>
            <person name="Costa-Martins A.G."/>
            <person name="Teixeira M.M."/>
            <person name="Buck G.A."/>
        </authorList>
    </citation>
    <scope>NUCLEOTIDE SEQUENCE [LARGE SCALE GENOMIC DNA]</scope>
    <source>
        <strain evidence="4 5">025E</strain>
    </source>
</reference>
<organism evidence="4 5">
    <name type="scientific">Trypanosoma conorhini</name>
    <dbReference type="NCBI Taxonomy" id="83891"/>
    <lineage>
        <taxon>Eukaryota</taxon>
        <taxon>Discoba</taxon>
        <taxon>Euglenozoa</taxon>
        <taxon>Kinetoplastea</taxon>
        <taxon>Metakinetoplastina</taxon>
        <taxon>Trypanosomatida</taxon>
        <taxon>Trypanosomatidae</taxon>
        <taxon>Trypanosoma</taxon>
    </lineage>
</organism>
<protein>
    <submittedName>
        <fullName evidence="4">Uncharacterized protein</fullName>
    </submittedName>
</protein>
<feature type="region of interest" description="Disordered" evidence="1">
    <location>
        <begin position="110"/>
        <end position="134"/>
    </location>
</feature>
<evidence type="ECO:0000256" key="1">
    <source>
        <dbReference type="SAM" id="MobiDB-lite"/>
    </source>
</evidence>
<evidence type="ECO:0000313" key="4">
    <source>
        <dbReference type="EMBL" id="RNF27457.1"/>
    </source>
</evidence>
<evidence type="ECO:0000256" key="3">
    <source>
        <dbReference type="SAM" id="SignalP"/>
    </source>
</evidence>
<accession>A0A422QBW9</accession>
<keyword evidence="5" id="KW-1185">Reference proteome</keyword>
<feature type="chain" id="PRO_5019492956" evidence="3">
    <location>
        <begin position="28"/>
        <end position="134"/>
    </location>
</feature>
<comment type="caution">
    <text evidence="4">The sequence shown here is derived from an EMBL/GenBank/DDBJ whole genome shotgun (WGS) entry which is preliminary data.</text>
</comment>
<feature type="signal peptide" evidence="3">
    <location>
        <begin position="1"/>
        <end position="27"/>
    </location>
</feature>
<dbReference type="Proteomes" id="UP000284403">
    <property type="component" value="Unassembled WGS sequence"/>
</dbReference>
<proteinExistence type="predicted"/>
<gene>
    <name evidence="4" type="ORF">Tco025E_00319</name>
</gene>
<dbReference type="OrthoDB" id="10289999at2759"/>
<dbReference type="GeneID" id="40313930"/>